<accession>A0ABV1LRG4</accession>
<comment type="caution">
    <text evidence="2">The sequence shown here is derived from an EMBL/GenBank/DDBJ whole genome shotgun (WGS) entry which is preliminary data.</text>
</comment>
<dbReference type="InterPro" id="IPR032710">
    <property type="entry name" value="NTF2-like_dom_sf"/>
</dbReference>
<dbReference type="Pfam" id="PF14534">
    <property type="entry name" value="DUF4440"/>
    <property type="match status" value="1"/>
</dbReference>
<dbReference type="RefSeq" id="WP_349543840.1">
    <property type="nucleotide sequence ID" value="NZ_JAOALG010000002.1"/>
</dbReference>
<dbReference type="InterPro" id="IPR027843">
    <property type="entry name" value="DUF4440"/>
</dbReference>
<dbReference type="Gene3D" id="3.10.450.50">
    <property type="match status" value="1"/>
</dbReference>
<dbReference type="Proteomes" id="UP001469089">
    <property type="component" value="Unassembled WGS sequence"/>
</dbReference>
<organism evidence="2 3">
    <name type="scientific">Paraburkholderia acidicola</name>
    <dbReference type="NCBI Taxonomy" id="1912599"/>
    <lineage>
        <taxon>Bacteria</taxon>
        <taxon>Pseudomonadati</taxon>
        <taxon>Pseudomonadota</taxon>
        <taxon>Betaproteobacteria</taxon>
        <taxon>Burkholderiales</taxon>
        <taxon>Burkholderiaceae</taxon>
        <taxon>Paraburkholderia</taxon>
    </lineage>
</organism>
<protein>
    <submittedName>
        <fullName evidence="2">Nuclear transport factor 2 family protein</fullName>
    </submittedName>
</protein>
<proteinExistence type="predicted"/>
<reference evidence="2 3" key="1">
    <citation type="journal article" date="2024" name="Chem. Sci.">
        <title>Discovery of a lagriamide polyketide by integrated genome mining, isotopic labeling, and untargeted metabolomics.</title>
        <authorList>
            <person name="Fergusson C.H."/>
            <person name="Saulog J."/>
            <person name="Paulo B.S."/>
            <person name="Wilson D.M."/>
            <person name="Liu D.Y."/>
            <person name="Morehouse N.J."/>
            <person name="Waterworth S."/>
            <person name="Barkei J."/>
            <person name="Gray C.A."/>
            <person name="Kwan J.C."/>
            <person name="Eustaquio A.S."/>
            <person name="Linington R.G."/>
        </authorList>
    </citation>
    <scope>NUCLEOTIDE SEQUENCE [LARGE SCALE GENOMIC DNA]</scope>
    <source>
        <strain evidence="2 3">RL17-338-BIF-B</strain>
    </source>
</reference>
<evidence type="ECO:0000313" key="2">
    <source>
        <dbReference type="EMBL" id="MEQ5841894.1"/>
    </source>
</evidence>
<dbReference type="EMBL" id="JAOALG010000002">
    <property type="protein sequence ID" value="MEQ5841894.1"/>
    <property type="molecule type" value="Genomic_DNA"/>
</dbReference>
<dbReference type="SUPFAM" id="SSF54427">
    <property type="entry name" value="NTF2-like"/>
    <property type="match status" value="1"/>
</dbReference>
<keyword evidence="3" id="KW-1185">Reference proteome</keyword>
<evidence type="ECO:0000259" key="1">
    <source>
        <dbReference type="Pfam" id="PF14534"/>
    </source>
</evidence>
<gene>
    <name evidence="2" type="ORF">N0A02_20880</name>
</gene>
<feature type="domain" description="DUF4440" evidence="1">
    <location>
        <begin position="6"/>
        <end position="112"/>
    </location>
</feature>
<evidence type="ECO:0000313" key="3">
    <source>
        <dbReference type="Proteomes" id="UP001469089"/>
    </source>
</evidence>
<name>A0ABV1LRG4_9BURK</name>
<sequence>MNHETLLTAYENALASHSWEVVAPLVHEDACFAFSDGTYFGKAAIGSAVTANFDQIKDEHYAIKNVVWTYVSDRSAICIYDFAWSGLIAGKRGTGGGRGTTVVVREGERWLIIHEHLGPAPA</sequence>